<dbReference type="OrthoDB" id="24756at2157"/>
<dbReference type="STRING" id="384616.Pisl_0373"/>
<dbReference type="RefSeq" id="WP_011762128.1">
    <property type="nucleotide sequence ID" value="NC_008701.1"/>
</dbReference>
<dbReference type="Proteomes" id="UP000002595">
    <property type="component" value="Chromosome"/>
</dbReference>
<keyword evidence="2" id="KW-1185">Reference proteome</keyword>
<organism evidence="1 2">
    <name type="scientific">Pyrobaculum islandicum (strain DSM 4184 / JCM 9189 / GEO3)</name>
    <dbReference type="NCBI Taxonomy" id="384616"/>
    <lineage>
        <taxon>Archaea</taxon>
        <taxon>Thermoproteota</taxon>
        <taxon>Thermoprotei</taxon>
        <taxon>Thermoproteales</taxon>
        <taxon>Thermoproteaceae</taxon>
        <taxon>Pyrobaculum</taxon>
    </lineage>
</organism>
<dbReference type="AlphaFoldDB" id="A1RRG9"/>
<gene>
    <name evidence="1" type="ordered locus">Pisl_0373</name>
</gene>
<name>A1RRG9_PYRIL</name>
<protein>
    <submittedName>
        <fullName evidence="1">Uncharacterized protein</fullName>
    </submittedName>
</protein>
<dbReference type="eggNOG" id="arCOG05650">
    <property type="taxonomic scope" value="Archaea"/>
</dbReference>
<reference evidence="1" key="1">
    <citation type="submission" date="2006-12" db="EMBL/GenBank/DDBJ databases">
        <title>Complete sequence of Pyrobaculum islandicum DSM 4184.</title>
        <authorList>
            <person name="Copeland A."/>
            <person name="Lucas S."/>
            <person name="Lapidus A."/>
            <person name="Barry K."/>
            <person name="Detter J.C."/>
            <person name="Glavina del Rio T."/>
            <person name="Dalin E."/>
            <person name="Tice H."/>
            <person name="Pitluck S."/>
            <person name="Meincke L."/>
            <person name="Brettin T."/>
            <person name="Bruce D."/>
            <person name="Han C."/>
            <person name="Tapia R."/>
            <person name="Gilna P."/>
            <person name="Schmutz J."/>
            <person name="Larimer F."/>
            <person name="Land M."/>
            <person name="Hauser L."/>
            <person name="Kyrpides N."/>
            <person name="Mikhailova N."/>
            <person name="Cozen A.E."/>
            <person name="Fitz-Gibbon S.T."/>
            <person name="House C.H."/>
            <person name="Saltikov C."/>
            <person name="Lowe T."/>
            <person name="Richardson P."/>
        </authorList>
    </citation>
    <scope>NUCLEOTIDE SEQUENCE [LARGE SCALE GENOMIC DNA]</scope>
    <source>
        <strain evidence="1">DSM 4184</strain>
    </source>
</reference>
<dbReference type="KEGG" id="pis:Pisl_0373"/>
<dbReference type="GeneID" id="4617791"/>
<evidence type="ECO:0000313" key="1">
    <source>
        <dbReference type="EMBL" id="ABL87551.1"/>
    </source>
</evidence>
<dbReference type="EMBL" id="CP000504">
    <property type="protein sequence ID" value="ABL87551.1"/>
    <property type="molecule type" value="Genomic_DNA"/>
</dbReference>
<evidence type="ECO:0000313" key="2">
    <source>
        <dbReference type="Proteomes" id="UP000002595"/>
    </source>
</evidence>
<dbReference type="HOGENOM" id="CLU_1943931_0_0_2"/>
<proteinExistence type="predicted"/>
<sequence length="127" mass="14512">MRAVALLKVGRDYGVTFLDLKIAGLRETDTKLAKYAEELEMIQNDLIGIMPKLKEMYVLDITLEDTMGRRYIARFYTYGGIVYYAILISPKSTMGTVLKKLTQQGWKLLILIERKAVKKSASETDVR</sequence>
<accession>A1RRG9</accession>